<keyword evidence="2" id="KW-0378">Hydrolase</keyword>
<dbReference type="Gene3D" id="3.20.20.140">
    <property type="entry name" value="Metal-dependent hydrolases"/>
    <property type="match status" value="1"/>
</dbReference>
<dbReference type="Proteomes" id="UP000033111">
    <property type="component" value="Chromosome"/>
</dbReference>
<dbReference type="HOGENOM" id="CLU_060249_0_0_2"/>
<evidence type="ECO:0000313" key="2">
    <source>
        <dbReference type="EMBL" id="AKB27278.1"/>
    </source>
</evidence>
<gene>
    <name evidence="2" type="ORF">MSSIT_0559</name>
</gene>
<evidence type="ECO:0000313" key="3">
    <source>
        <dbReference type="Proteomes" id="UP000033111"/>
    </source>
</evidence>
<feature type="compositionally biased region" description="Basic and acidic residues" evidence="1">
    <location>
        <begin position="442"/>
        <end position="466"/>
    </location>
</feature>
<dbReference type="PANTHER" id="PTHR40084:SF1">
    <property type="entry name" value="PHOSPHOTRANSFERASE"/>
    <property type="match status" value="1"/>
</dbReference>
<dbReference type="CDD" id="cd19067">
    <property type="entry name" value="PfuEndoQ-like"/>
    <property type="match status" value="1"/>
</dbReference>
<dbReference type="PANTHER" id="PTHR40084">
    <property type="entry name" value="PHOSPHOHYDROLASE, PHP FAMILY"/>
    <property type="match status" value="1"/>
</dbReference>
<reference evidence="2 3" key="1">
    <citation type="submission" date="2014-07" db="EMBL/GenBank/DDBJ databases">
        <title>Methanogenic archaea and the global carbon cycle.</title>
        <authorList>
            <person name="Henriksen J.R."/>
            <person name="Luke J."/>
            <person name="Reinhart S."/>
            <person name="Benedict M.N."/>
            <person name="Youngblut N.D."/>
            <person name="Metcalf M.E."/>
            <person name="Whitaker R.J."/>
            <person name="Metcalf W.W."/>
        </authorList>
    </citation>
    <scope>NUCLEOTIDE SEQUENCE [LARGE SCALE GENOMIC DNA]</scope>
    <source>
        <strain evidence="2 3">T4/M</strain>
    </source>
</reference>
<name>A0A0E3P444_9EURY</name>
<dbReference type="AlphaFoldDB" id="A0A0E3P444"/>
<dbReference type="KEGG" id="msw:MSSIT_0559"/>
<dbReference type="PATRIC" id="fig|1434120.4.peg.723"/>
<dbReference type="GO" id="GO:0016787">
    <property type="term" value="F:hydrolase activity"/>
    <property type="evidence" value="ECO:0007669"/>
    <property type="project" value="UniProtKB-KW"/>
</dbReference>
<keyword evidence="3" id="KW-1185">Reference proteome</keyword>
<organism evidence="2 3">
    <name type="scientific">Methanosarcina siciliae T4/M</name>
    <dbReference type="NCBI Taxonomy" id="1434120"/>
    <lineage>
        <taxon>Archaea</taxon>
        <taxon>Methanobacteriati</taxon>
        <taxon>Methanobacteriota</taxon>
        <taxon>Stenosarchaea group</taxon>
        <taxon>Methanomicrobia</taxon>
        <taxon>Methanosarcinales</taxon>
        <taxon>Methanosarcinaceae</taxon>
        <taxon>Methanosarcina</taxon>
    </lineage>
</organism>
<sequence>MRDPKVKRFGNKGLEMKVNADLHLHSKYSMACSGKMELPTIASEASKKGMELIGTGDCTHPEWLKDIKKAAISDKEIRIGNTFFIPTTEIEDSNRVHHLLILPSVSKAEELAEKIAPFGNLEADGRPTVKLDGCEIAEIAKDLGALIGPCHAFTPWTALYAYHDSLESCYGDMTDYISFLELGLSADSDYADRIEELQRLTFLTNSDAHSPYTNKLAREFTQFNVPDITFEGLRKAILREQGYGPTLNVGFFPEEGKYNRSACIKCFTRYTLPEAEANRWHCPKCGGIIKKGVADRINELADFENPRHPDHRPPYLHLIPLAEIIQMALGHASIQTKGVKTAWKTLVENFGNEVEALIYAEPDALEIVDDRIINAILAFRKGDVIIHPGGGGQYGWLELPETLKAEKPGSAEKSAGEKKKTSKTTKREKGKTGAQISFADLESIKSTETAKTDEENRAGEEAKAPEEEGPEKPAGQRSLFDF</sequence>
<dbReference type="GO" id="GO:0004386">
    <property type="term" value="F:helicase activity"/>
    <property type="evidence" value="ECO:0007669"/>
    <property type="project" value="UniProtKB-KW"/>
</dbReference>
<keyword evidence="2" id="KW-0067">ATP-binding</keyword>
<keyword evidence="2" id="KW-0547">Nucleotide-binding</keyword>
<protein>
    <submittedName>
        <fullName evidence="2">DNA helicase II</fullName>
        <ecNumber evidence="2">3.6.1.-</ecNumber>
    </submittedName>
</protein>
<dbReference type="InterPro" id="IPR016195">
    <property type="entry name" value="Pol/histidinol_Pase-like"/>
</dbReference>
<feature type="compositionally biased region" description="Basic and acidic residues" evidence="1">
    <location>
        <begin position="406"/>
        <end position="431"/>
    </location>
</feature>
<dbReference type="EMBL" id="CP009506">
    <property type="protein sequence ID" value="AKB27278.1"/>
    <property type="molecule type" value="Genomic_DNA"/>
</dbReference>
<feature type="region of interest" description="Disordered" evidence="1">
    <location>
        <begin position="406"/>
        <end position="482"/>
    </location>
</feature>
<accession>A0A0E3P444</accession>
<dbReference type="SUPFAM" id="SSF89550">
    <property type="entry name" value="PHP domain-like"/>
    <property type="match status" value="1"/>
</dbReference>
<keyword evidence="2" id="KW-0347">Helicase</keyword>
<proteinExistence type="predicted"/>
<evidence type="ECO:0000256" key="1">
    <source>
        <dbReference type="SAM" id="MobiDB-lite"/>
    </source>
</evidence>
<dbReference type="EC" id="3.6.1.-" evidence="2"/>